<evidence type="ECO:0000313" key="1">
    <source>
        <dbReference type="EMBL" id="KAG6944201.1"/>
    </source>
</evidence>
<gene>
    <name evidence="1" type="ORF">JG688_00017206</name>
</gene>
<organism evidence="1 2">
    <name type="scientific">Phytophthora aleatoria</name>
    <dbReference type="NCBI Taxonomy" id="2496075"/>
    <lineage>
        <taxon>Eukaryota</taxon>
        <taxon>Sar</taxon>
        <taxon>Stramenopiles</taxon>
        <taxon>Oomycota</taxon>
        <taxon>Peronosporomycetes</taxon>
        <taxon>Peronosporales</taxon>
        <taxon>Peronosporaceae</taxon>
        <taxon>Phytophthora</taxon>
    </lineage>
</organism>
<dbReference type="InterPro" id="IPR052050">
    <property type="entry name" value="SecEffector_AnkRepeat"/>
</dbReference>
<sequence length="147" mass="16625">MPCAASGGHFQVIKWLHENRSEYYGTDVIDEAAGLGNLSVLKWLLANRPDEGWSTHALDCAARGGHLSVLRWLVDHSALYNDYDDCNPTMNAMTLALKGNHFDALLFVHKECSDWGSETIMLDDDVYYNEHMEAWLQEELGDTSEFD</sequence>
<dbReference type="InterPro" id="IPR002110">
    <property type="entry name" value="Ankyrin_rpt"/>
</dbReference>
<reference evidence="1" key="1">
    <citation type="submission" date="2021-01" db="EMBL/GenBank/DDBJ databases">
        <title>Phytophthora aleatoria, a newly-described species from Pinus radiata is distinct from Phytophthora cactorum isolates based on comparative genomics.</title>
        <authorList>
            <person name="Mcdougal R."/>
            <person name="Panda P."/>
            <person name="Williams N."/>
            <person name="Studholme D.J."/>
        </authorList>
    </citation>
    <scope>NUCLEOTIDE SEQUENCE</scope>
    <source>
        <strain evidence="1">NZFS 4037</strain>
    </source>
</reference>
<dbReference type="EMBL" id="JAENGY010002443">
    <property type="protein sequence ID" value="KAG6944201.1"/>
    <property type="molecule type" value="Genomic_DNA"/>
</dbReference>
<name>A0A8J5IQZ6_9STRA</name>
<proteinExistence type="predicted"/>
<keyword evidence="2" id="KW-1185">Reference proteome</keyword>
<dbReference type="PANTHER" id="PTHR46586:SF3">
    <property type="entry name" value="ANKYRIN REPEAT-CONTAINING PROTEIN"/>
    <property type="match status" value="1"/>
</dbReference>
<dbReference type="Proteomes" id="UP000709295">
    <property type="component" value="Unassembled WGS sequence"/>
</dbReference>
<dbReference type="PANTHER" id="PTHR46586">
    <property type="entry name" value="ANKYRIN REPEAT-CONTAINING PROTEIN"/>
    <property type="match status" value="1"/>
</dbReference>
<accession>A0A8J5IQZ6</accession>
<evidence type="ECO:0000313" key="2">
    <source>
        <dbReference type="Proteomes" id="UP000709295"/>
    </source>
</evidence>
<comment type="caution">
    <text evidence="1">The sequence shown here is derived from an EMBL/GenBank/DDBJ whole genome shotgun (WGS) entry which is preliminary data.</text>
</comment>
<protein>
    <submittedName>
        <fullName evidence="1">Uncharacterized protein</fullName>
    </submittedName>
</protein>
<dbReference type="Pfam" id="PF13637">
    <property type="entry name" value="Ank_4"/>
    <property type="match status" value="1"/>
</dbReference>
<dbReference type="AlphaFoldDB" id="A0A8J5IQZ6"/>